<dbReference type="RefSeq" id="WP_151610498.1">
    <property type="nucleotide sequence ID" value="NZ_WBVY01000010.1"/>
</dbReference>
<dbReference type="SUPFAM" id="SSF53850">
    <property type="entry name" value="Periplasmic binding protein-like II"/>
    <property type="match status" value="1"/>
</dbReference>
<dbReference type="GO" id="GO:0032993">
    <property type="term" value="C:protein-DNA complex"/>
    <property type="evidence" value="ECO:0007669"/>
    <property type="project" value="TreeGrafter"/>
</dbReference>
<gene>
    <name evidence="6" type="ORF">F9K94_22980</name>
</gene>
<dbReference type="GO" id="GO:0003677">
    <property type="term" value="F:DNA binding"/>
    <property type="evidence" value="ECO:0007669"/>
    <property type="project" value="UniProtKB-KW"/>
</dbReference>
<comment type="caution">
    <text evidence="6">The sequence shown here is derived from an EMBL/GenBank/DDBJ whole genome shotgun (WGS) entry which is preliminary data.</text>
</comment>
<dbReference type="Proteomes" id="UP000460650">
    <property type="component" value="Unassembled WGS sequence"/>
</dbReference>
<dbReference type="Gene3D" id="3.40.190.10">
    <property type="entry name" value="Periplasmic binding protein-like II"/>
    <property type="match status" value="2"/>
</dbReference>
<dbReference type="InterPro" id="IPR036390">
    <property type="entry name" value="WH_DNA-bd_sf"/>
</dbReference>
<organism evidence="6 7">
    <name type="scientific">Brucella tritici</name>
    <dbReference type="NCBI Taxonomy" id="94626"/>
    <lineage>
        <taxon>Bacteria</taxon>
        <taxon>Pseudomonadati</taxon>
        <taxon>Pseudomonadota</taxon>
        <taxon>Alphaproteobacteria</taxon>
        <taxon>Hyphomicrobiales</taxon>
        <taxon>Brucellaceae</taxon>
        <taxon>Brucella/Ochrobactrum group</taxon>
        <taxon>Brucella</taxon>
    </lineage>
</organism>
<evidence type="ECO:0000313" key="6">
    <source>
        <dbReference type="EMBL" id="KAB2654765.1"/>
    </source>
</evidence>
<dbReference type="Pfam" id="PF00126">
    <property type="entry name" value="HTH_1"/>
    <property type="match status" value="1"/>
</dbReference>
<dbReference type="Gene3D" id="1.10.10.10">
    <property type="entry name" value="Winged helix-like DNA-binding domain superfamily/Winged helix DNA-binding domain"/>
    <property type="match status" value="1"/>
</dbReference>
<accession>A0A7V7VQD5</accession>
<dbReference type="InterPro" id="IPR036388">
    <property type="entry name" value="WH-like_DNA-bd_sf"/>
</dbReference>
<dbReference type="GO" id="GO:0003700">
    <property type="term" value="F:DNA-binding transcription factor activity"/>
    <property type="evidence" value="ECO:0007669"/>
    <property type="project" value="InterPro"/>
</dbReference>
<sequence>MLDARQLRYIQAVSEELHFGRAAARLRIAQPALSRQIQQIEANLGTMLFARTQRRVELTPAGELMLDRARSILKEMEQAEIDARRAGKGELGRLSVGFIHSSSYGFLPRLLRRFHDRFPEVNLELKEMGIAEQINSLPLGAIDIGITRPAKYASGIETLPVLEEDFLVAVPAFNPLASVKSTSLARLTNESFVLFPRETSPLFNTSIVTMCENAGFSPIVSQKATQVHTVVGLVSAGMGIAIVPATARNLQISGVAFLKIEDEPPPVTIVLAWKANRVTSHMKAFMSIAVSAARELQGLPNDN</sequence>
<comment type="similarity">
    <text evidence="1">Belongs to the LysR transcriptional regulatory family.</text>
</comment>
<evidence type="ECO:0000256" key="1">
    <source>
        <dbReference type="ARBA" id="ARBA00009437"/>
    </source>
</evidence>
<dbReference type="FunFam" id="1.10.10.10:FF:000001">
    <property type="entry name" value="LysR family transcriptional regulator"/>
    <property type="match status" value="1"/>
</dbReference>
<evidence type="ECO:0000256" key="3">
    <source>
        <dbReference type="ARBA" id="ARBA00023125"/>
    </source>
</evidence>
<feature type="domain" description="HTH lysR-type" evidence="5">
    <location>
        <begin position="2"/>
        <end position="59"/>
    </location>
</feature>
<evidence type="ECO:0000256" key="4">
    <source>
        <dbReference type="ARBA" id="ARBA00023163"/>
    </source>
</evidence>
<keyword evidence="4" id="KW-0804">Transcription</keyword>
<dbReference type="PANTHER" id="PTHR30346:SF0">
    <property type="entry name" value="HCA OPERON TRANSCRIPTIONAL ACTIVATOR HCAR"/>
    <property type="match status" value="1"/>
</dbReference>
<dbReference type="SUPFAM" id="SSF46785">
    <property type="entry name" value="Winged helix' DNA-binding domain"/>
    <property type="match status" value="1"/>
</dbReference>
<dbReference type="PRINTS" id="PR00039">
    <property type="entry name" value="HTHLYSR"/>
</dbReference>
<evidence type="ECO:0000313" key="7">
    <source>
        <dbReference type="Proteomes" id="UP000460650"/>
    </source>
</evidence>
<dbReference type="AlphaFoldDB" id="A0A7V7VQD5"/>
<dbReference type="Pfam" id="PF03466">
    <property type="entry name" value="LysR_substrate"/>
    <property type="match status" value="1"/>
</dbReference>
<keyword evidence="2" id="KW-0805">Transcription regulation</keyword>
<keyword evidence="3" id="KW-0238">DNA-binding</keyword>
<evidence type="ECO:0000256" key="2">
    <source>
        <dbReference type="ARBA" id="ARBA00023015"/>
    </source>
</evidence>
<dbReference type="CDD" id="cd08414">
    <property type="entry name" value="PBP2_LTTR_aromatics_like"/>
    <property type="match status" value="1"/>
</dbReference>
<name>A0A7V7VQD5_9HYPH</name>
<dbReference type="EMBL" id="WBVY01000010">
    <property type="protein sequence ID" value="KAB2654765.1"/>
    <property type="molecule type" value="Genomic_DNA"/>
</dbReference>
<dbReference type="PANTHER" id="PTHR30346">
    <property type="entry name" value="TRANSCRIPTIONAL DUAL REGULATOR HCAR-RELATED"/>
    <property type="match status" value="1"/>
</dbReference>
<proteinExistence type="inferred from homology"/>
<dbReference type="PROSITE" id="PS50931">
    <property type="entry name" value="HTH_LYSR"/>
    <property type="match status" value="1"/>
</dbReference>
<dbReference type="InterPro" id="IPR005119">
    <property type="entry name" value="LysR_subst-bd"/>
</dbReference>
<dbReference type="InterPro" id="IPR000847">
    <property type="entry name" value="LysR_HTH_N"/>
</dbReference>
<reference evidence="6 7" key="1">
    <citation type="submission" date="2019-09" db="EMBL/GenBank/DDBJ databases">
        <title>Taxonomic organization of the family Brucellaceae based on a phylogenomic approach.</title>
        <authorList>
            <person name="Leclercq S."/>
            <person name="Cloeckaert A."/>
            <person name="Zygmunt M.S."/>
        </authorList>
    </citation>
    <scope>NUCLEOTIDE SEQUENCE [LARGE SCALE GENOMIC DNA]</scope>
    <source>
        <strain evidence="6 7">TA93</strain>
    </source>
</reference>
<protein>
    <submittedName>
        <fullName evidence="6">LysR family transcriptional regulator</fullName>
    </submittedName>
</protein>
<evidence type="ECO:0000259" key="5">
    <source>
        <dbReference type="PROSITE" id="PS50931"/>
    </source>
</evidence>